<comment type="similarity">
    <text evidence="1">Belongs to the short-chain dehydrogenases/reductases (SDR) family.</text>
</comment>
<dbReference type="SUPFAM" id="SSF51735">
    <property type="entry name" value="NAD(P)-binding Rossmann-fold domains"/>
    <property type="match status" value="1"/>
</dbReference>
<dbReference type="KEGG" id="clup:CLUP02_07123"/>
<protein>
    <submittedName>
        <fullName evidence="3">Short-chain dehydrogenase/reductase family Oxidoreductase</fullName>
    </submittedName>
</protein>
<evidence type="ECO:0000313" key="4">
    <source>
        <dbReference type="Proteomes" id="UP000830671"/>
    </source>
</evidence>
<dbReference type="Gene3D" id="3.40.50.720">
    <property type="entry name" value="NAD(P)-binding Rossmann-like Domain"/>
    <property type="match status" value="1"/>
</dbReference>
<sequence>MAPTLGRETTGTELVAEYASHIAGKTILVTGVSPGGLGAAFAQAVAVASPALLILAGRNTTKVQQTADAVTSSFPAVAVKTLELDLSSFKSARAAAETVNGWEDVPHIDVLVNNAGIMATDWSKTEDGFESQFGTNHLGPFLFTNLVLKKVLAAKEPRVVTVSSDGHRLSRIRWTDYNFNSVAQDGKHYNKWIAYAQSKTANCLMALSLAEKLGDKGLLSFSLHPGVIFTNLGGHLESFDSLRETEIIMGTKNMWTEFHPKTEDQGIATHVYTAFSPDIKSLNGQYFNDCRIADQCDEEIYPWANNKIEADRLWKLSEKLVGQEFNY</sequence>
<dbReference type="EMBL" id="CP019476">
    <property type="protein sequence ID" value="UQC81637.1"/>
    <property type="molecule type" value="Genomic_DNA"/>
</dbReference>
<dbReference type="PANTHER" id="PTHR24320:SF283">
    <property type="entry name" value="RETINOL DEHYDROGENASE 11"/>
    <property type="match status" value="1"/>
</dbReference>
<organism evidence="3 4">
    <name type="scientific">Colletotrichum lupini</name>
    <dbReference type="NCBI Taxonomy" id="145971"/>
    <lineage>
        <taxon>Eukaryota</taxon>
        <taxon>Fungi</taxon>
        <taxon>Dikarya</taxon>
        <taxon>Ascomycota</taxon>
        <taxon>Pezizomycotina</taxon>
        <taxon>Sordariomycetes</taxon>
        <taxon>Hypocreomycetidae</taxon>
        <taxon>Glomerellales</taxon>
        <taxon>Glomerellaceae</taxon>
        <taxon>Colletotrichum</taxon>
        <taxon>Colletotrichum acutatum species complex</taxon>
    </lineage>
</organism>
<dbReference type="GO" id="GO:0016491">
    <property type="term" value="F:oxidoreductase activity"/>
    <property type="evidence" value="ECO:0007669"/>
    <property type="project" value="UniProtKB-KW"/>
</dbReference>
<reference evidence="3" key="1">
    <citation type="journal article" date="2021" name="Mol. Plant Microbe Interact.">
        <title>Complete Genome Sequence of the Plant-Pathogenic Fungus Colletotrichum lupini.</title>
        <authorList>
            <person name="Baroncelli R."/>
            <person name="Pensec F."/>
            <person name="Da Lio D."/>
            <person name="Boufleur T."/>
            <person name="Vicente I."/>
            <person name="Sarrocco S."/>
            <person name="Picot A."/>
            <person name="Baraldi E."/>
            <person name="Sukno S."/>
            <person name="Thon M."/>
            <person name="Le Floch G."/>
        </authorList>
    </citation>
    <scope>NUCLEOTIDE SEQUENCE</scope>
    <source>
        <strain evidence="3">IMI 504893</strain>
    </source>
</reference>
<gene>
    <name evidence="3" type="ORF">CLUP02_07123</name>
</gene>
<dbReference type="AlphaFoldDB" id="A0A9Q8WG73"/>
<evidence type="ECO:0000256" key="2">
    <source>
        <dbReference type="ARBA" id="ARBA00023002"/>
    </source>
</evidence>
<dbReference type="InterPro" id="IPR036291">
    <property type="entry name" value="NAD(P)-bd_dom_sf"/>
</dbReference>
<keyword evidence="2" id="KW-0560">Oxidoreductase</keyword>
<keyword evidence="4" id="KW-1185">Reference proteome</keyword>
<dbReference type="RefSeq" id="XP_049143262.1">
    <property type="nucleotide sequence ID" value="XM_049286119.1"/>
</dbReference>
<dbReference type="Proteomes" id="UP000830671">
    <property type="component" value="Chromosome 4"/>
</dbReference>
<name>A0A9Q8WG73_9PEZI</name>
<dbReference type="PRINTS" id="PR00081">
    <property type="entry name" value="GDHRDH"/>
</dbReference>
<evidence type="ECO:0000313" key="3">
    <source>
        <dbReference type="EMBL" id="UQC81637.1"/>
    </source>
</evidence>
<dbReference type="GeneID" id="73341129"/>
<dbReference type="InterPro" id="IPR002347">
    <property type="entry name" value="SDR_fam"/>
</dbReference>
<evidence type="ECO:0000256" key="1">
    <source>
        <dbReference type="ARBA" id="ARBA00006484"/>
    </source>
</evidence>
<dbReference type="PANTHER" id="PTHR24320">
    <property type="entry name" value="RETINOL DEHYDROGENASE"/>
    <property type="match status" value="1"/>
</dbReference>
<proteinExistence type="inferred from homology"/>
<accession>A0A9Q8WG73</accession>
<dbReference type="Pfam" id="PF00106">
    <property type="entry name" value="adh_short"/>
    <property type="match status" value="1"/>
</dbReference>